<evidence type="ECO:0000313" key="7">
    <source>
        <dbReference type="Proteomes" id="UP001162164"/>
    </source>
</evidence>
<dbReference type="SUPFAM" id="SSF52540">
    <property type="entry name" value="P-loop containing nucleoside triphosphate hydrolases"/>
    <property type="match status" value="1"/>
</dbReference>
<dbReference type="EMBL" id="JAPWTJ010000171">
    <property type="protein sequence ID" value="KAJ8981687.1"/>
    <property type="molecule type" value="Genomic_DNA"/>
</dbReference>
<comment type="similarity">
    <text evidence="4">Belongs to the TRAFAC class myosin-kinesin ATPase superfamily. Myosin family.</text>
</comment>
<sequence length="76" mass="8796">MTLLSGAFTKISPCSEQEEYEKEGIEWQHVEFFDNKMICDLIEEKHKGLIAFMDEECLRPGEPNDTTLLAKLKFKA</sequence>
<dbReference type="Pfam" id="PF00063">
    <property type="entry name" value="Myosin_head"/>
    <property type="match status" value="1"/>
</dbReference>
<dbReference type="PROSITE" id="PS51456">
    <property type="entry name" value="MYOSIN_MOTOR"/>
    <property type="match status" value="1"/>
</dbReference>
<evidence type="ECO:0000256" key="4">
    <source>
        <dbReference type="PROSITE-ProRule" id="PRU00782"/>
    </source>
</evidence>
<feature type="domain" description="Myosin motor" evidence="5">
    <location>
        <begin position="1"/>
        <end position="76"/>
    </location>
</feature>
<dbReference type="PANTHER" id="PTHR13140:SF679">
    <property type="entry name" value="UNCONVENTIONAL MYOSIN IC"/>
    <property type="match status" value="1"/>
</dbReference>
<dbReference type="InterPro" id="IPR027417">
    <property type="entry name" value="P-loop_NTPase"/>
</dbReference>
<name>A0ABQ9JUV8_9CUCU</name>
<organism evidence="6 7">
    <name type="scientific">Molorchus minor</name>
    <dbReference type="NCBI Taxonomy" id="1323400"/>
    <lineage>
        <taxon>Eukaryota</taxon>
        <taxon>Metazoa</taxon>
        <taxon>Ecdysozoa</taxon>
        <taxon>Arthropoda</taxon>
        <taxon>Hexapoda</taxon>
        <taxon>Insecta</taxon>
        <taxon>Pterygota</taxon>
        <taxon>Neoptera</taxon>
        <taxon>Endopterygota</taxon>
        <taxon>Coleoptera</taxon>
        <taxon>Polyphaga</taxon>
        <taxon>Cucujiformia</taxon>
        <taxon>Chrysomeloidea</taxon>
        <taxon>Cerambycidae</taxon>
        <taxon>Lamiinae</taxon>
        <taxon>Monochamini</taxon>
        <taxon>Molorchus</taxon>
    </lineage>
</organism>
<keyword evidence="1" id="KW-0547">Nucleotide-binding</keyword>
<evidence type="ECO:0000256" key="2">
    <source>
        <dbReference type="ARBA" id="ARBA00022840"/>
    </source>
</evidence>
<dbReference type="PANTHER" id="PTHR13140">
    <property type="entry name" value="MYOSIN"/>
    <property type="match status" value="1"/>
</dbReference>
<comment type="caution">
    <text evidence="4">Lacks conserved residue(s) required for the propagation of feature annotation.</text>
</comment>
<keyword evidence="3 4" id="KW-0009">Actin-binding</keyword>
<keyword evidence="2" id="KW-0067">ATP-binding</keyword>
<dbReference type="InterPro" id="IPR001609">
    <property type="entry name" value="Myosin_head_motor_dom-like"/>
</dbReference>
<evidence type="ECO:0000256" key="1">
    <source>
        <dbReference type="ARBA" id="ARBA00022741"/>
    </source>
</evidence>
<accession>A0ABQ9JUV8</accession>
<reference evidence="6" key="1">
    <citation type="journal article" date="2023" name="Insect Mol. Biol.">
        <title>Genome sequencing provides insights into the evolution of gene families encoding plant cell wall-degrading enzymes in longhorned beetles.</title>
        <authorList>
            <person name="Shin N.R."/>
            <person name="Okamura Y."/>
            <person name="Kirsch R."/>
            <person name="Pauchet Y."/>
        </authorList>
    </citation>
    <scope>NUCLEOTIDE SEQUENCE</scope>
    <source>
        <strain evidence="6">MMC_N1</strain>
    </source>
</reference>
<dbReference type="Gene3D" id="1.20.58.530">
    <property type="match status" value="1"/>
</dbReference>
<evidence type="ECO:0000313" key="6">
    <source>
        <dbReference type="EMBL" id="KAJ8981687.1"/>
    </source>
</evidence>
<dbReference type="Proteomes" id="UP001162164">
    <property type="component" value="Unassembled WGS sequence"/>
</dbReference>
<keyword evidence="4" id="KW-0518">Myosin</keyword>
<evidence type="ECO:0000259" key="5">
    <source>
        <dbReference type="PROSITE" id="PS51456"/>
    </source>
</evidence>
<proteinExistence type="inferred from homology"/>
<keyword evidence="4" id="KW-0505">Motor protein</keyword>
<keyword evidence="7" id="KW-1185">Reference proteome</keyword>
<protein>
    <recommendedName>
        <fullName evidence="5">Myosin motor domain-containing protein</fullName>
    </recommendedName>
</protein>
<evidence type="ECO:0000256" key="3">
    <source>
        <dbReference type="ARBA" id="ARBA00023203"/>
    </source>
</evidence>
<gene>
    <name evidence="6" type="ORF">NQ317_003408</name>
</gene>
<comment type="caution">
    <text evidence="6">The sequence shown here is derived from an EMBL/GenBank/DDBJ whole genome shotgun (WGS) entry which is preliminary data.</text>
</comment>